<evidence type="ECO:0000313" key="2">
    <source>
        <dbReference type="Proteomes" id="UP000245880"/>
    </source>
</evidence>
<dbReference type="EMBL" id="QGDT01000004">
    <property type="protein sequence ID" value="PWJ58153.1"/>
    <property type="molecule type" value="Genomic_DNA"/>
</dbReference>
<accession>A0A316AK79</accession>
<organism evidence="1 2">
    <name type="scientific">Dyadobacter jejuensis</name>
    <dbReference type="NCBI Taxonomy" id="1082580"/>
    <lineage>
        <taxon>Bacteria</taxon>
        <taxon>Pseudomonadati</taxon>
        <taxon>Bacteroidota</taxon>
        <taxon>Cytophagia</taxon>
        <taxon>Cytophagales</taxon>
        <taxon>Spirosomataceae</taxon>
        <taxon>Dyadobacter</taxon>
    </lineage>
</organism>
<proteinExistence type="predicted"/>
<name>A0A316AK79_9BACT</name>
<gene>
    <name evidence="1" type="ORF">CLV98_10410</name>
</gene>
<keyword evidence="2" id="KW-1185">Reference proteome</keyword>
<protein>
    <submittedName>
        <fullName evidence="1">Uncharacterized protein</fullName>
    </submittedName>
</protein>
<dbReference type="AlphaFoldDB" id="A0A316AK79"/>
<evidence type="ECO:0000313" key="1">
    <source>
        <dbReference type="EMBL" id="PWJ58153.1"/>
    </source>
</evidence>
<comment type="caution">
    <text evidence="1">The sequence shown here is derived from an EMBL/GenBank/DDBJ whole genome shotgun (WGS) entry which is preliminary data.</text>
</comment>
<sequence length="41" mass="4511">MTEPPLPKADIPMGLFNVYSVDELPILQSIALFLLVKLKGV</sequence>
<reference evidence="1 2" key="1">
    <citation type="submission" date="2018-03" db="EMBL/GenBank/DDBJ databases">
        <title>Genomic Encyclopedia of Archaeal and Bacterial Type Strains, Phase II (KMG-II): from individual species to whole genera.</title>
        <authorList>
            <person name="Goeker M."/>
        </authorList>
    </citation>
    <scope>NUCLEOTIDE SEQUENCE [LARGE SCALE GENOMIC DNA]</scope>
    <source>
        <strain evidence="1 2">DSM 100346</strain>
    </source>
</reference>
<dbReference type="Proteomes" id="UP000245880">
    <property type="component" value="Unassembled WGS sequence"/>
</dbReference>